<dbReference type="KEGG" id="ppd:Ppro_2664"/>
<keyword evidence="2" id="KW-0812">Transmembrane</keyword>
<evidence type="ECO:0000313" key="4">
    <source>
        <dbReference type="Proteomes" id="UP000006732"/>
    </source>
</evidence>
<dbReference type="STRING" id="338966.Ppro_2664"/>
<accession>A1ASE7</accession>
<protein>
    <recommendedName>
        <fullName evidence="5">Zinc resistance-associated protein</fullName>
    </recommendedName>
</protein>
<sequence>MHWHGGWCRHSPWLPCLSPSERTSTPPLRKMTCLRPSPTSRKTVPNQVSSQESSMKSTKPVLGLILVFILGAGSGSLTTYLLSRTHFETSLRAPRHNKEEMLVKRLSTELSLDNQQQAQVKVIIHETHEKIRLVRRSVRPAIEAQLTESQQRIGKLLRPDQQQAFDKILAERETRRHRNQR</sequence>
<feature type="transmembrane region" description="Helical" evidence="2">
    <location>
        <begin position="61"/>
        <end position="82"/>
    </location>
</feature>
<keyword evidence="4" id="KW-1185">Reference proteome</keyword>
<organism evidence="3 4">
    <name type="scientific">Pelobacter propionicus (strain DSM 2379 / NBRC 103807 / OttBd1)</name>
    <dbReference type="NCBI Taxonomy" id="338966"/>
    <lineage>
        <taxon>Bacteria</taxon>
        <taxon>Pseudomonadati</taxon>
        <taxon>Thermodesulfobacteriota</taxon>
        <taxon>Desulfuromonadia</taxon>
        <taxon>Desulfuromonadales</taxon>
        <taxon>Desulfuromonadaceae</taxon>
        <taxon>Pelobacter</taxon>
    </lineage>
</organism>
<evidence type="ECO:0000256" key="1">
    <source>
        <dbReference type="SAM" id="MobiDB-lite"/>
    </source>
</evidence>
<feature type="region of interest" description="Disordered" evidence="1">
    <location>
        <begin position="19"/>
        <end position="54"/>
    </location>
</feature>
<feature type="compositionally biased region" description="Polar residues" evidence="1">
    <location>
        <begin position="37"/>
        <end position="54"/>
    </location>
</feature>
<proteinExistence type="predicted"/>
<dbReference type="AlphaFoldDB" id="A1ASE7"/>
<dbReference type="HOGENOM" id="CLU_1487710_0_0_7"/>
<gene>
    <name evidence="3" type="ordered locus">Ppro_2664</name>
</gene>
<reference evidence="3 4" key="1">
    <citation type="submission" date="2006-10" db="EMBL/GenBank/DDBJ databases">
        <title>Complete sequence of chromosome of Pelobacter propionicus DSM 2379.</title>
        <authorList>
            <consortium name="US DOE Joint Genome Institute"/>
            <person name="Copeland A."/>
            <person name="Lucas S."/>
            <person name="Lapidus A."/>
            <person name="Barry K."/>
            <person name="Detter J.C."/>
            <person name="Glavina del Rio T."/>
            <person name="Hammon N."/>
            <person name="Israni S."/>
            <person name="Dalin E."/>
            <person name="Tice H."/>
            <person name="Pitluck S."/>
            <person name="Saunders E."/>
            <person name="Brettin T."/>
            <person name="Bruce D."/>
            <person name="Han C."/>
            <person name="Tapia R."/>
            <person name="Schmutz J."/>
            <person name="Larimer F."/>
            <person name="Land M."/>
            <person name="Hauser L."/>
            <person name="Kyrpides N."/>
            <person name="Kim E."/>
            <person name="Lovley D."/>
            <person name="Richardson P."/>
        </authorList>
    </citation>
    <scope>NUCLEOTIDE SEQUENCE [LARGE SCALE GENOMIC DNA]</scope>
    <source>
        <strain evidence="4">DSM 2379 / NBRC 103807 / OttBd1</strain>
    </source>
</reference>
<keyword evidence="2" id="KW-0472">Membrane</keyword>
<keyword evidence="2" id="KW-1133">Transmembrane helix</keyword>
<evidence type="ECO:0000256" key="2">
    <source>
        <dbReference type="SAM" id="Phobius"/>
    </source>
</evidence>
<name>A1ASE7_PELPD</name>
<dbReference type="Proteomes" id="UP000006732">
    <property type="component" value="Chromosome"/>
</dbReference>
<evidence type="ECO:0008006" key="5">
    <source>
        <dbReference type="Google" id="ProtNLM"/>
    </source>
</evidence>
<dbReference type="EMBL" id="CP000482">
    <property type="protein sequence ID" value="ABL00268.1"/>
    <property type="molecule type" value="Genomic_DNA"/>
</dbReference>
<evidence type="ECO:0000313" key="3">
    <source>
        <dbReference type="EMBL" id="ABL00268.1"/>
    </source>
</evidence>